<comment type="caution">
    <text evidence="1">The sequence shown here is derived from an EMBL/GenBank/DDBJ whole genome shotgun (WGS) entry which is preliminary data.</text>
</comment>
<sequence length="44" mass="5131">MSYASHVKSGTQPALHPFLIQSSRYRANDFHQCRVVPSDFYKLF</sequence>
<gene>
    <name evidence="1" type="ORF">MPC4_210075</name>
</gene>
<dbReference type="EMBL" id="CABFMQ020000078">
    <property type="protein sequence ID" value="VTZ50268.1"/>
    <property type="molecule type" value="Genomic_DNA"/>
</dbReference>
<name>A0A8B6M610_METTU</name>
<evidence type="ECO:0000313" key="1">
    <source>
        <dbReference type="EMBL" id="VTZ50268.1"/>
    </source>
</evidence>
<keyword evidence="2" id="KW-1185">Reference proteome</keyword>
<dbReference type="Proteomes" id="UP000485880">
    <property type="component" value="Unassembled WGS sequence"/>
</dbReference>
<evidence type="ECO:0000313" key="2">
    <source>
        <dbReference type="Proteomes" id="UP000485880"/>
    </source>
</evidence>
<organism evidence="1 2">
    <name type="scientific">Methylocella tundrae</name>
    <dbReference type="NCBI Taxonomy" id="227605"/>
    <lineage>
        <taxon>Bacteria</taxon>
        <taxon>Pseudomonadati</taxon>
        <taxon>Pseudomonadota</taxon>
        <taxon>Alphaproteobacteria</taxon>
        <taxon>Hyphomicrobiales</taxon>
        <taxon>Beijerinckiaceae</taxon>
        <taxon>Methylocella</taxon>
    </lineage>
</organism>
<proteinExistence type="predicted"/>
<dbReference type="AlphaFoldDB" id="A0A8B6M610"/>
<accession>A0A8B6M610</accession>
<protein>
    <submittedName>
        <fullName evidence="1">Uncharacterized protein</fullName>
    </submittedName>
</protein>
<reference evidence="1 2" key="1">
    <citation type="submission" date="2019-05" db="EMBL/GenBank/DDBJ databases">
        <authorList>
            <person name="Farhan Ul Haque M."/>
        </authorList>
    </citation>
    <scope>NUCLEOTIDE SEQUENCE [LARGE SCALE GENOMIC DNA]</scope>
    <source>
        <strain evidence="1">2</strain>
    </source>
</reference>